<gene>
    <name evidence="2" type="ORF">SAMN02745174_02298</name>
</gene>
<dbReference type="FunFam" id="3.40.50.300:FF:000285">
    <property type="entry name" value="Sporulation initiation inhibitor Soj"/>
    <property type="match status" value="1"/>
</dbReference>
<dbReference type="CDD" id="cd02042">
    <property type="entry name" value="ParAB_family"/>
    <property type="match status" value="1"/>
</dbReference>
<dbReference type="Proteomes" id="UP000191153">
    <property type="component" value="Unassembled WGS sequence"/>
</dbReference>
<proteinExistence type="predicted"/>
<dbReference type="PANTHER" id="PTHR13696">
    <property type="entry name" value="P-LOOP CONTAINING NUCLEOSIDE TRIPHOSPHATE HYDROLASE"/>
    <property type="match status" value="1"/>
</dbReference>
<dbReference type="PANTHER" id="PTHR13696:SF52">
    <property type="entry name" value="PARA FAMILY PROTEIN CT_582"/>
    <property type="match status" value="1"/>
</dbReference>
<evidence type="ECO:0000313" key="2">
    <source>
        <dbReference type="EMBL" id="SKA02259.1"/>
    </source>
</evidence>
<dbReference type="Pfam" id="PF13614">
    <property type="entry name" value="AAA_31"/>
    <property type="match status" value="1"/>
</dbReference>
<dbReference type="InterPro" id="IPR050678">
    <property type="entry name" value="DNA_Partitioning_ATPase"/>
</dbReference>
<protein>
    <submittedName>
        <fullName evidence="2">Chromosome partitioning protein</fullName>
    </submittedName>
</protein>
<dbReference type="OrthoDB" id="9815116at2"/>
<name>A0A1T4QEU2_9FUSO</name>
<dbReference type="EMBL" id="FUWX01000022">
    <property type="protein sequence ID" value="SKA02259.1"/>
    <property type="molecule type" value="Genomic_DNA"/>
</dbReference>
<dbReference type="SUPFAM" id="SSF52540">
    <property type="entry name" value="P-loop containing nucleoside triphosphate hydrolases"/>
    <property type="match status" value="1"/>
</dbReference>
<dbReference type="Gene3D" id="3.40.50.300">
    <property type="entry name" value="P-loop containing nucleotide triphosphate hydrolases"/>
    <property type="match status" value="1"/>
</dbReference>
<dbReference type="InterPro" id="IPR027417">
    <property type="entry name" value="P-loop_NTPase"/>
</dbReference>
<dbReference type="STRING" id="180163.SAMN02745174_02298"/>
<dbReference type="RefSeq" id="WP_078694735.1">
    <property type="nucleotide sequence ID" value="NZ_FUWX01000022.1"/>
</dbReference>
<reference evidence="2 3" key="1">
    <citation type="submission" date="2017-02" db="EMBL/GenBank/DDBJ databases">
        <authorList>
            <person name="Peterson S.W."/>
        </authorList>
    </citation>
    <scope>NUCLEOTIDE SEQUENCE [LARGE SCALE GENOMIC DNA]</scope>
    <source>
        <strain evidence="2 3">ATCC 700028</strain>
    </source>
</reference>
<organism evidence="2 3">
    <name type="scientific">Cetobacterium ceti</name>
    <dbReference type="NCBI Taxonomy" id="180163"/>
    <lineage>
        <taxon>Bacteria</taxon>
        <taxon>Fusobacteriati</taxon>
        <taxon>Fusobacteriota</taxon>
        <taxon>Fusobacteriia</taxon>
        <taxon>Fusobacteriales</taxon>
        <taxon>Fusobacteriaceae</taxon>
        <taxon>Cetobacterium</taxon>
    </lineage>
</organism>
<dbReference type="InterPro" id="IPR025669">
    <property type="entry name" value="AAA_dom"/>
</dbReference>
<dbReference type="AlphaFoldDB" id="A0A1T4QEU2"/>
<feature type="domain" description="AAA" evidence="1">
    <location>
        <begin position="1"/>
        <end position="166"/>
    </location>
</feature>
<sequence length="242" mass="27478">MKVISIINQKGGTGKTTTAFNLAAGLAKEKYKTLLIDMDPQANLTFCASNEQYLNTVYDVLLGHSISPYILNSYLDLIPSTIKLSKAEYELINVFRRENLLDDFIKTLNYDYIIIDCPPSLGILSFNALISSNLVIAPVQVEPLAIEGLDILVSTLENIFNRLKYSIPYLVLPTMIDSRNKINYDILDYLIDNYPVSKAKIRRNIKLSELPLSKLSIYDYAPTSYGAKDYKEFVEEIKNYVY</sequence>
<accession>A0A1T4QEU2</accession>
<evidence type="ECO:0000259" key="1">
    <source>
        <dbReference type="Pfam" id="PF13614"/>
    </source>
</evidence>
<evidence type="ECO:0000313" key="3">
    <source>
        <dbReference type="Proteomes" id="UP000191153"/>
    </source>
</evidence>
<keyword evidence="3" id="KW-1185">Reference proteome</keyword>